<evidence type="ECO:0000259" key="1">
    <source>
        <dbReference type="PROSITE" id="PS51186"/>
    </source>
</evidence>
<keyword evidence="2" id="KW-0808">Transferase</keyword>
<dbReference type="PANTHER" id="PTHR43610">
    <property type="entry name" value="BLL6696 PROTEIN"/>
    <property type="match status" value="1"/>
</dbReference>
<protein>
    <submittedName>
        <fullName evidence="2">N-acetyltransferase</fullName>
    </submittedName>
</protein>
<dbReference type="InterPro" id="IPR000182">
    <property type="entry name" value="GNAT_dom"/>
</dbReference>
<dbReference type="KEGG" id="paek:D3873_12270"/>
<dbReference type="SUPFAM" id="SSF55729">
    <property type="entry name" value="Acyl-CoA N-acyltransferases (Nat)"/>
    <property type="match status" value="1"/>
</dbReference>
<organism evidence="2 3">
    <name type="scientific">Paenisporosarcina cavernae</name>
    <dbReference type="NCBI Taxonomy" id="2320858"/>
    <lineage>
        <taxon>Bacteria</taxon>
        <taxon>Bacillati</taxon>
        <taxon>Bacillota</taxon>
        <taxon>Bacilli</taxon>
        <taxon>Bacillales</taxon>
        <taxon>Caryophanaceae</taxon>
        <taxon>Paenisporosarcina</taxon>
    </lineage>
</organism>
<evidence type="ECO:0000313" key="2">
    <source>
        <dbReference type="EMBL" id="AYC30566.1"/>
    </source>
</evidence>
<keyword evidence="3" id="KW-1185">Reference proteome</keyword>
<name>A0A385YV50_9BACL</name>
<reference evidence="3" key="1">
    <citation type="submission" date="2018-09" db="EMBL/GenBank/DDBJ databases">
        <authorList>
            <person name="Zhu H."/>
        </authorList>
    </citation>
    <scope>NUCLEOTIDE SEQUENCE [LARGE SCALE GENOMIC DNA]</scope>
    <source>
        <strain evidence="3">K2R23-3</strain>
    </source>
</reference>
<dbReference type="GO" id="GO:0016747">
    <property type="term" value="F:acyltransferase activity, transferring groups other than amino-acyl groups"/>
    <property type="evidence" value="ECO:0007669"/>
    <property type="project" value="InterPro"/>
</dbReference>
<accession>A0A385YV50</accession>
<dbReference type="RefSeq" id="WP_119884283.1">
    <property type="nucleotide sequence ID" value="NZ_CP032418.1"/>
</dbReference>
<dbReference type="EMBL" id="CP032418">
    <property type="protein sequence ID" value="AYC30566.1"/>
    <property type="molecule type" value="Genomic_DNA"/>
</dbReference>
<dbReference type="PANTHER" id="PTHR43610:SF1">
    <property type="entry name" value="N-ACETYLTRANSFERASE DOMAIN-CONTAINING PROTEIN"/>
    <property type="match status" value="1"/>
</dbReference>
<gene>
    <name evidence="2" type="ORF">D3873_12270</name>
</gene>
<dbReference type="InterPro" id="IPR016181">
    <property type="entry name" value="Acyl_CoA_acyltransferase"/>
</dbReference>
<dbReference type="OrthoDB" id="9795199at2"/>
<dbReference type="AlphaFoldDB" id="A0A385YV50"/>
<feature type="domain" description="N-acetyltransferase" evidence="1">
    <location>
        <begin position="10"/>
        <end position="176"/>
    </location>
</feature>
<dbReference type="PROSITE" id="PS51186">
    <property type="entry name" value="GNAT"/>
    <property type="match status" value="1"/>
</dbReference>
<evidence type="ECO:0000313" key="3">
    <source>
        <dbReference type="Proteomes" id="UP000265725"/>
    </source>
</evidence>
<dbReference type="Proteomes" id="UP000265725">
    <property type="component" value="Chromosome"/>
</dbReference>
<dbReference type="Pfam" id="PF13302">
    <property type="entry name" value="Acetyltransf_3"/>
    <property type="match status" value="1"/>
</dbReference>
<proteinExistence type="predicted"/>
<dbReference type="Gene3D" id="3.40.630.30">
    <property type="match status" value="1"/>
</dbReference>
<sequence>MLPILTGYDITLRPLEENDLPKLWEITTPETFQFMMNPVTTYEEFEIWLMGTIRAMNESGDSIVFAVHDHWTNQLAGSTRMYLIDEQNKNCEIGATFYGDQFRRTHVNTAAKLVLLTEAFEKRHYIRVQLRTDEKNIASQRAIERIGAKKEGLLRNERIRANGVIRNAYLYSILPAEWISIKQMLEEKLNNYT</sequence>